<evidence type="ECO:0000256" key="1">
    <source>
        <dbReference type="SAM" id="Phobius"/>
    </source>
</evidence>
<gene>
    <name evidence="2" type="ORF">ACFPPB_06850</name>
</gene>
<organism evidence="2 3">
    <name type="scientific">Rhodanobacter terrae</name>
    <dbReference type="NCBI Taxonomy" id="418647"/>
    <lineage>
        <taxon>Bacteria</taxon>
        <taxon>Pseudomonadati</taxon>
        <taxon>Pseudomonadota</taxon>
        <taxon>Gammaproteobacteria</taxon>
        <taxon>Lysobacterales</taxon>
        <taxon>Rhodanobacteraceae</taxon>
        <taxon>Rhodanobacter</taxon>
    </lineage>
</organism>
<feature type="transmembrane region" description="Helical" evidence="1">
    <location>
        <begin position="97"/>
        <end position="124"/>
    </location>
</feature>
<keyword evidence="3" id="KW-1185">Reference proteome</keyword>
<evidence type="ECO:0000313" key="2">
    <source>
        <dbReference type="EMBL" id="MFC5580826.1"/>
    </source>
</evidence>
<evidence type="ECO:0000313" key="3">
    <source>
        <dbReference type="Proteomes" id="UP001596111"/>
    </source>
</evidence>
<protein>
    <submittedName>
        <fullName evidence="2">Paraquat-inducible protein A</fullName>
    </submittedName>
</protein>
<feature type="transmembrane region" description="Helical" evidence="1">
    <location>
        <begin position="69"/>
        <end position="91"/>
    </location>
</feature>
<reference evidence="3" key="1">
    <citation type="journal article" date="2019" name="Int. J. Syst. Evol. Microbiol.">
        <title>The Global Catalogue of Microorganisms (GCM) 10K type strain sequencing project: providing services to taxonomists for standard genome sequencing and annotation.</title>
        <authorList>
            <consortium name="The Broad Institute Genomics Platform"/>
            <consortium name="The Broad Institute Genome Sequencing Center for Infectious Disease"/>
            <person name="Wu L."/>
            <person name="Ma J."/>
        </authorList>
    </citation>
    <scope>NUCLEOTIDE SEQUENCE [LARGE SCALE GENOMIC DNA]</scope>
    <source>
        <strain evidence="3">CGMCC 1.13587</strain>
    </source>
</reference>
<feature type="transmembrane region" description="Helical" evidence="1">
    <location>
        <begin position="173"/>
        <end position="191"/>
    </location>
</feature>
<dbReference type="EMBL" id="JBHSNG010000005">
    <property type="protein sequence ID" value="MFC5580826.1"/>
    <property type="molecule type" value="Genomic_DNA"/>
</dbReference>
<dbReference type="Proteomes" id="UP001596111">
    <property type="component" value="Unassembled WGS sequence"/>
</dbReference>
<name>A0ABW0SUV0_9GAMM</name>
<sequence length="205" mass="22836">MSTASPGTLLICEHCDTVYRRRTLQRGEVARCACCLAELERHQPLGVNALLALVFTAMIVFVQANMWPIVTLGLNGQYSGTTLWGMIIAMWQQQAQVVSVLAAVTLFFFPLTKMLVLGWLLWFARSGRRAPGFVRLMVLLHHVGPWTMSEVFVLGALVAIVKAHNYFDVVADPGIYAYAALTLLITVFAGVDLRRLWELTREDPA</sequence>
<feature type="transmembrane region" description="Helical" evidence="1">
    <location>
        <begin position="136"/>
        <end position="161"/>
    </location>
</feature>
<keyword evidence="1" id="KW-0812">Transmembrane</keyword>
<comment type="caution">
    <text evidence="2">The sequence shown here is derived from an EMBL/GenBank/DDBJ whole genome shotgun (WGS) entry which is preliminary data.</text>
</comment>
<keyword evidence="1" id="KW-1133">Transmembrane helix</keyword>
<dbReference type="RefSeq" id="WP_377325680.1">
    <property type="nucleotide sequence ID" value="NZ_JBHSNG010000005.1"/>
</dbReference>
<keyword evidence="1" id="KW-0472">Membrane</keyword>
<dbReference type="InterPro" id="IPR007498">
    <property type="entry name" value="PqiA-like"/>
</dbReference>
<feature type="transmembrane region" description="Helical" evidence="1">
    <location>
        <begin position="45"/>
        <end position="62"/>
    </location>
</feature>
<proteinExistence type="predicted"/>
<accession>A0ABW0SUV0</accession>
<dbReference type="Pfam" id="PF04403">
    <property type="entry name" value="PqiA"/>
    <property type="match status" value="1"/>
</dbReference>